<dbReference type="GeneTree" id="ENSGT00940000161599"/>
<evidence type="ECO:0000259" key="3">
    <source>
        <dbReference type="PROSITE" id="PS50003"/>
    </source>
</evidence>
<organism evidence="4 5">
    <name type="scientific">Sphenodon punctatus</name>
    <name type="common">Tuatara</name>
    <name type="synonym">Hatteria punctata</name>
    <dbReference type="NCBI Taxonomy" id="8508"/>
    <lineage>
        <taxon>Eukaryota</taxon>
        <taxon>Metazoa</taxon>
        <taxon>Chordata</taxon>
        <taxon>Craniata</taxon>
        <taxon>Vertebrata</taxon>
        <taxon>Euteleostomi</taxon>
        <taxon>Lepidosauria</taxon>
        <taxon>Sphenodontia</taxon>
        <taxon>Sphenodontidae</taxon>
        <taxon>Sphenodon</taxon>
    </lineage>
</organism>
<dbReference type="PROSITE" id="PS50003">
    <property type="entry name" value="PH_DOMAIN"/>
    <property type="match status" value="1"/>
</dbReference>
<feature type="chain" id="PRO_5034306220" description="PH domain-containing protein" evidence="2">
    <location>
        <begin position="30"/>
        <end position="199"/>
    </location>
</feature>
<evidence type="ECO:0000313" key="4">
    <source>
        <dbReference type="Ensembl" id="ENSSPUP00000004849.1"/>
    </source>
</evidence>
<feature type="domain" description="PH" evidence="3">
    <location>
        <begin position="1"/>
        <end position="90"/>
    </location>
</feature>
<dbReference type="Gene3D" id="2.30.29.30">
    <property type="entry name" value="Pleckstrin-homology domain (PH domain)/Phosphotyrosine-binding domain (PTB)"/>
    <property type="match status" value="1"/>
</dbReference>
<accession>A0A8D0G8F9</accession>
<dbReference type="AlphaFoldDB" id="A0A8D0G8F9"/>
<reference evidence="4" key="1">
    <citation type="submission" date="2025-08" db="UniProtKB">
        <authorList>
            <consortium name="Ensembl"/>
        </authorList>
    </citation>
    <scope>IDENTIFICATION</scope>
</reference>
<evidence type="ECO:0000313" key="5">
    <source>
        <dbReference type="Proteomes" id="UP000694392"/>
    </source>
</evidence>
<dbReference type="InterPro" id="IPR052231">
    <property type="entry name" value="Rho_GEF_signaling-related"/>
</dbReference>
<evidence type="ECO:0000256" key="2">
    <source>
        <dbReference type="SAM" id="SignalP"/>
    </source>
</evidence>
<dbReference type="InterPro" id="IPR055251">
    <property type="entry name" value="SOS1_NGEF_PH"/>
</dbReference>
<protein>
    <recommendedName>
        <fullName evidence="3">PH domain-containing protein</fullName>
    </recommendedName>
</protein>
<dbReference type="Proteomes" id="UP000694392">
    <property type="component" value="Unplaced"/>
</dbReference>
<reference evidence="4" key="2">
    <citation type="submission" date="2025-09" db="UniProtKB">
        <authorList>
            <consortium name="Ensembl"/>
        </authorList>
    </citation>
    <scope>IDENTIFICATION</scope>
</reference>
<sequence>MLAGRRKCQRHVFLFEQLLLFTKCKGTEGSYICKQALQTTSMGLTESVGPSGLRFELWFGRGTGRQTYTLQAASAEAKHRWTSTVAQLLWRQAACPGASTSISPCPSHHLPPLIPGPSMRLSLPGHTEEEECDLDIKPIPRAETPTSEQPPRTGAVSPGSSSLEQHQLRWVWSLHRKLFSPGSHGERDWSPRVHGNRTV</sequence>
<dbReference type="InterPro" id="IPR011993">
    <property type="entry name" value="PH-like_dom_sf"/>
</dbReference>
<dbReference type="PANTHER" id="PTHR45845">
    <property type="entry name" value="RHO GUANINE NUCLEOTIDE EXCHANGE FACTOR-RELATED"/>
    <property type="match status" value="1"/>
</dbReference>
<proteinExistence type="predicted"/>
<dbReference type="InterPro" id="IPR001849">
    <property type="entry name" value="PH_domain"/>
</dbReference>
<dbReference type="Pfam" id="PF22697">
    <property type="entry name" value="SOS1_NGEF_PH"/>
    <property type="match status" value="1"/>
</dbReference>
<feature type="region of interest" description="Disordered" evidence="1">
    <location>
        <begin position="140"/>
        <end position="162"/>
    </location>
</feature>
<dbReference type="Ensembl" id="ENSSPUT00000005153.1">
    <property type="protein sequence ID" value="ENSSPUP00000004849.1"/>
    <property type="gene ID" value="ENSSPUG00000003732.1"/>
</dbReference>
<feature type="signal peptide" evidence="2">
    <location>
        <begin position="1"/>
        <end position="29"/>
    </location>
</feature>
<dbReference type="PANTHER" id="PTHR45845:SF5">
    <property type="entry name" value="RHO GUANINE NUCLEOTIDE EXCHANGE FACTOR 40"/>
    <property type="match status" value="1"/>
</dbReference>
<dbReference type="SUPFAM" id="SSF50729">
    <property type="entry name" value="PH domain-like"/>
    <property type="match status" value="1"/>
</dbReference>
<keyword evidence="5" id="KW-1185">Reference proteome</keyword>
<keyword evidence="2" id="KW-0732">Signal</keyword>
<name>A0A8D0G8F9_SPHPU</name>
<evidence type="ECO:0000256" key="1">
    <source>
        <dbReference type="SAM" id="MobiDB-lite"/>
    </source>
</evidence>